<sequence>MAGAEPDEWDTEVSSDAMYLGIGAFDRYYGPVSEHPQDAVEVRERQRLDASEVSWALREVNRAAAEVDVELARRMGLRPMDYSALGHVMTAPTPLGPAELSARLGISTGSCTELVDRLERAGHLERRRDDGDRRRVALHPSYGVVDRVLEEIRPLLDALDELSGSLSPEQEAVVLGYLRGTAAQMRAFLARP</sequence>
<dbReference type="GO" id="GO:0003677">
    <property type="term" value="F:DNA binding"/>
    <property type="evidence" value="ECO:0007669"/>
    <property type="project" value="UniProtKB-KW"/>
</dbReference>
<dbReference type="InterPro" id="IPR036390">
    <property type="entry name" value="WH_DNA-bd_sf"/>
</dbReference>
<organism evidence="2 3">
    <name type="scientific">Quadrisphaera granulorum</name>
    <dbReference type="NCBI Taxonomy" id="317664"/>
    <lineage>
        <taxon>Bacteria</taxon>
        <taxon>Bacillati</taxon>
        <taxon>Actinomycetota</taxon>
        <taxon>Actinomycetes</taxon>
        <taxon>Kineosporiales</taxon>
        <taxon>Kineosporiaceae</taxon>
        <taxon>Quadrisphaera</taxon>
    </lineage>
</organism>
<dbReference type="GO" id="GO:0003700">
    <property type="term" value="F:DNA-binding transcription factor activity"/>
    <property type="evidence" value="ECO:0007669"/>
    <property type="project" value="InterPro"/>
</dbReference>
<evidence type="ECO:0000313" key="2">
    <source>
        <dbReference type="EMBL" id="PWJ56370.1"/>
    </source>
</evidence>
<keyword evidence="2" id="KW-0238">DNA-binding</keyword>
<comment type="caution">
    <text evidence="2">The sequence shown here is derived from an EMBL/GenBank/DDBJ whole genome shotgun (WGS) entry which is preliminary data.</text>
</comment>
<dbReference type="PROSITE" id="PS50995">
    <property type="entry name" value="HTH_MARR_2"/>
    <property type="match status" value="1"/>
</dbReference>
<feature type="domain" description="HTH marR-type" evidence="1">
    <location>
        <begin position="50"/>
        <end position="183"/>
    </location>
</feature>
<dbReference type="InterPro" id="IPR039422">
    <property type="entry name" value="MarR/SlyA-like"/>
</dbReference>
<evidence type="ECO:0000313" key="3">
    <source>
        <dbReference type="Proteomes" id="UP000245469"/>
    </source>
</evidence>
<dbReference type="InterPro" id="IPR000835">
    <property type="entry name" value="HTH_MarR-typ"/>
</dbReference>
<dbReference type="Proteomes" id="UP000245469">
    <property type="component" value="Unassembled WGS sequence"/>
</dbReference>
<reference evidence="2 3" key="1">
    <citation type="submission" date="2018-03" db="EMBL/GenBank/DDBJ databases">
        <title>Genomic Encyclopedia of Archaeal and Bacterial Type Strains, Phase II (KMG-II): from individual species to whole genera.</title>
        <authorList>
            <person name="Goeker M."/>
        </authorList>
    </citation>
    <scope>NUCLEOTIDE SEQUENCE [LARGE SCALE GENOMIC DNA]</scope>
    <source>
        <strain evidence="2 3">DSM 44889</strain>
    </source>
</reference>
<keyword evidence="3" id="KW-1185">Reference proteome</keyword>
<protein>
    <submittedName>
        <fullName evidence="2">DNA-binding MarR family transcriptional regulator</fullName>
    </submittedName>
</protein>
<dbReference type="PANTHER" id="PTHR33164:SF43">
    <property type="entry name" value="HTH-TYPE TRANSCRIPTIONAL REPRESSOR YETL"/>
    <property type="match status" value="1"/>
</dbReference>
<dbReference type="InterPro" id="IPR036388">
    <property type="entry name" value="WH-like_DNA-bd_sf"/>
</dbReference>
<dbReference type="AlphaFoldDB" id="A0A316AHF5"/>
<dbReference type="SMART" id="SM00347">
    <property type="entry name" value="HTH_MARR"/>
    <property type="match status" value="1"/>
</dbReference>
<accession>A0A316AHF5</accession>
<dbReference type="Pfam" id="PF12802">
    <property type="entry name" value="MarR_2"/>
    <property type="match status" value="1"/>
</dbReference>
<gene>
    <name evidence="2" type="ORF">BXY45_101348</name>
</gene>
<proteinExistence type="predicted"/>
<dbReference type="GO" id="GO:0006950">
    <property type="term" value="P:response to stress"/>
    <property type="evidence" value="ECO:0007669"/>
    <property type="project" value="TreeGrafter"/>
</dbReference>
<dbReference type="PANTHER" id="PTHR33164">
    <property type="entry name" value="TRANSCRIPTIONAL REGULATOR, MARR FAMILY"/>
    <property type="match status" value="1"/>
</dbReference>
<dbReference type="Gene3D" id="1.10.10.10">
    <property type="entry name" value="Winged helix-like DNA-binding domain superfamily/Winged helix DNA-binding domain"/>
    <property type="match status" value="1"/>
</dbReference>
<evidence type="ECO:0000259" key="1">
    <source>
        <dbReference type="PROSITE" id="PS50995"/>
    </source>
</evidence>
<name>A0A316AHF5_9ACTN</name>
<dbReference type="EMBL" id="QGDQ01000001">
    <property type="protein sequence ID" value="PWJ56370.1"/>
    <property type="molecule type" value="Genomic_DNA"/>
</dbReference>
<dbReference type="SUPFAM" id="SSF46785">
    <property type="entry name" value="Winged helix' DNA-binding domain"/>
    <property type="match status" value="1"/>
</dbReference>